<comment type="caution">
    <text evidence="2">The sequence shown here is derived from an EMBL/GenBank/DDBJ whole genome shotgun (WGS) entry which is preliminary data.</text>
</comment>
<dbReference type="AlphaFoldDB" id="A0A015LR46"/>
<organism evidence="2 3">
    <name type="scientific">Rhizophagus irregularis (strain DAOM 197198w)</name>
    <name type="common">Glomus intraradices</name>
    <dbReference type="NCBI Taxonomy" id="1432141"/>
    <lineage>
        <taxon>Eukaryota</taxon>
        <taxon>Fungi</taxon>
        <taxon>Fungi incertae sedis</taxon>
        <taxon>Mucoromycota</taxon>
        <taxon>Glomeromycotina</taxon>
        <taxon>Glomeromycetes</taxon>
        <taxon>Glomerales</taxon>
        <taxon>Glomeraceae</taxon>
        <taxon>Rhizophagus</taxon>
    </lineage>
</organism>
<sequence length="115" mass="12975">MNINGNESNYNNIQAQRINYYPGQEIIQPPAPTSLINDNMNINGNESIYNNNNIRAERVNYYPGQEIIQPPASATVINMSPNANDKIQGLKQEIQDLRQIILQNNKQTTNSMGNN</sequence>
<dbReference type="Proteomes" id="UP000022910">
    <property type="component" value="Unassembled WGS sequence"/>
</dbReference>
<keyword evidence="1" id="KW-0175">Coiled coil</keyword>
<evidence type="ECO:0000313" key="3">
    <source>
        <dbReference type="Proteomes" id="UP000022910"/>
    </source>
</evidence>
<reference evidence="2 3" key="1">
    <citation type="submission" date="2014-02" db="EMBL/GenBank/DDBJ databases">
        <title>Single nucleus genome sequencing reveals high similarity among nuclei of an endomycorrhizal fungus.</title>
        <authorList>
            <person name="Lin K."/>
            <person name="Geurts R."/>
            <person name="Zhang Z."/>
            <person name="Limpens E."/>
            <person name="Saunders D.G."/>
            <person name="Mu D."/>
            <person name="Pang E."/>
            <person name="Cao H."/>
            <person name="Cha H."/>
            <person name="Lin T."/>
            <person name="Zhou Q."/>
            <person name="Shang Y."/>
            <person name="Li Y."/>
            <person name="Ivanov S."/>
            <person name="Sharma T."/>
            <person name="Velzen R.V."/>
            <person name="Ruijter N.D."/>
            <person name="Aanen D.K."/>
            <person name="Win J."/>
            <person name="Kamoun S."/>
            <person name="Bisseling T."/>
            <person name="Huang S."/>
        </authorList>
    </citation>
    <scope>NUCLEOTIDE SEQUENCE [LARGE SCALE GENOMIC DNA]</scope>
    <source>
        <strain evidence="3">DAOM197198w</strain>
    </source>
</reference>
<dbReference type="HOGENOM" id="CLU_2110209_0_0_1"/>
<accession>A0A015LR46</accession>
<dbReference type="EMBL" id="JEMT01012529">
    <property type="protein sequence ID" value="EXX75151.1"/>
    <property type="molecule type" value="Genomic_DNA"/>
</dbReference>
<evidence type="ECO:0000313" key="2">
    <source>
        <dbReference type="EMBL" id="EXX75151.1"/>
    </source>
</evidence>
<gene>
    <name evidence="2" type="ORF">RirG_044230</name>
</gene>
<proteinExistence type="predicted"/>
<keyword evidence="3" id="KW-1185">Reference proteome</keyword>
<protein>
    <submittedName>
        <fullName evidence="2">Uncharacterized protein</fullName>
    </submittedName>
</protein>
<name>A0A015LR46_RHIIW</name>
<evidence type="ECO:0000256" key="1">
    <source>
        <dbReference type="SAM" id="Coils"/>
    </source>
</evidence>
<feature type="coiled-coil region" evidence="1">
    <location>
        <begin position="80"/>
        <end position="107"/>
    </location>
</feature>